<dbReference type="InterPro" id="IPR001296">
    <property type="entry name" value="Glyco_trans_1"/>
</dbReference>
<dbReference type="PANTHER" id="PTHR45947">
    <property type="entry name" value="SULFOQUINOVOSYL TRANSFERASE SQD2"/>
    <property type="match status" value="1"/>
</dbReference>
<feature type="non-terminal residue" evidence="3">
    <location>
        <position position="299"/>
    </location>
</feature>
<proteinExistence type="predicted"/>
<dbReference type="Pfam" id="PF00534">
    <property type="entry name" value="Glycos_transf_1"/>
    <property type="match status" value="1"/>
</dbReference>
<protein>
    <recommendedName>
        <fullName evidence="5">Glycosyl transferase family 1 domain-containing protein</fullName>
    </recommendedName>
</protein>
<sequence length="299" mass="34803">MKVLMISTDKKIFEDGSDVRDRMIEYGKLFDELNIIIFTPRGFKMKQIAENISVYPTNSQNRFFYVFDAVKIGKQIIKNLKLKIKNLQNDLIISCQDPFEAGFSGWLLTRKFKIKLQLQIHTDFLSPYFKKESILNRIRVLMARFLIPRADCVRVVSKRIKNLVSSKFKIQDSKLQILPIFVDIEKIKNTIVTVNLRKKYPQFEKIILMVSRLEKEKNISLAISAMKEVIKKHPKTGLVIVGEGSARKNLKSRVSAFKLDGNVIFDGWQNKETIFSYYKTADLFLITSYYEGYGMTIIE</sequence>
<evidence type="ECO:0000313" key="4">
    <source>
        <dbReference type="Proteomes" id="UP000230481"/>
    </source>
</evidence>
<dbReference type="InterPro" id="IPR028098">
    <property type="entry name" value="Glyco_trans_4-like_N"/>
</dbReference>
<dbReference type="Gene3D" id="3.40.50.2000">
    <property type="entry name" value="Glycogen Phosphorylase B"/>
    <property type="match status" value="2"/>
</dbReference>
<feature type="domain" description="Glycosyltransferase subfamily 4-like N-terminal" evidence="2">
    <location>
        <begin position="37"/>
        <end position="185"/>
    </location>
</feature>
<comment type="caution">
    <text evidence="3">The sequence shown here is derived from an EMBL/GenBank/DDBJ whole genome shotgun (WGS) entry which is preliminary data.</text>
</comment>
<gene>
    <name evidence="3" type="ORF">COT82_02390</name>
</gene>
<dbReference type="Pfam" id="PF13439">
    <property type="entry name" value="Glyco_transf_4"/>
    <property type="match status" value="1"/>
</dbReference>
<evidence type="ECO:0000313" key="3">
    <source>
        <dbReference type="EMBL" id="PIT96587.1"/>
    </source>
</evidence>
<evidence type="ECO:0000259" key="1">
    <source>
        <dbReference type="Pfam" id="PF00534"/>
    </source>
</evidence>
<dbReference type="InterPro" id="IPR050194">
    <property type="entry name" value="Glycosyltransferase_grp1"/>
</dbReference>
<reference evidence="4" key="1">
    <citation type="submission" date="2017-09" db="EMBL/GenBank/DDBJ databases">
        <title>Depth-based differentiation of microbial function through sediment-hosted aquifers and enrichment of novel symbionts in the deep terrestrial subsurface.</title>
        <authorList>
            <person name="Probst A.J."/>
            <person name="Ladd B."/>
            <person name="Jarett J.K."/>
            <person name="Geller-Mcgrath D.E."/>
            <person name="Sieber C.M.K."/>
            <person name="Emerson J.B."/>
            <person name="Anantharaman K."/>
            <person name="Thomas B.C."/>
            <person name="Malmstrom R."/>
            <person name="Stieglmeier M."/>
            <person name="Klingl A."/>
            <person name="Woyke T."/>
            <person name="Ryan C.M."/>
            <person name="Banfield J.F."/>
        </authorList>
    </citation>
    <scope>NUCLEOTIDE SEQUENCE [LARGE SCALE GENOMIC DNA]</scope>
</reference>
<organism evidence="3 4">
    <name type="scientific">Candidatus Campbellbacteria bacterium CG10_big_fil_rev_8_21_14_0_10_35_52</name>
    <dbReference type="NCBI Taxonomy" id="1974527"/>
    <lineage>
        <taxon>Bacteria</taxon>
        <taxon>Candidatus Campbelliibacteriota</taxon>
    </lineage>
</organism>
<evidence type="ECO:0008006" key="5">
    <source>
        <dbReference type="Google" id="ProtNLM"/>
    </source>
</evidence>
<dbReference type="SUPFAM" id="SSF53756">
    <property type="entry name" value="UDP-Glycosyltransferase/glycogen phosphorylase"/>
    <property type="match status" value="1"/>
</dbReference>
<evidence type="ECO:0000259" key="2">
    <source>
        <dbReference type="Pfam" id="PF13439"/>
    </source>
</evidence>
<dbReference type="EMBL" id="PFAA01000044">
    <property type="protein sequence ID" value="PIT96587.1"/>
    <property type="molecule type" value="Genomic_DNA"/>
</dbReference>
<dbReference type="AlphaFoldDB" id="A0A2M6WUW8"/>
<name>A0A2M6WUW8_9BACT</name>
<dbReference type="Proteomes" id="UP000230481">
    <property type="component" value="Unassembled WGS sequence"/>
</dbReference>
<feature type="domain" description="Glycosyl transferase family 1" evidence="1">
    <location>
        <begin position="203"/>
        <end position="299"/>
    </location>
</feature>
<dbReference type="PANTHER" id="PTHR45947:SF3">
    <property type="entry name" value="SULFOQUINOVOSYL TRANSFERASE SQD2"/>
    <property type="match status" value="1"/>
</dbReference>
<dbReference type="GO" id="GO:0016757">
    <property type="term" value="F:glycosyltransferase activity"/>
    <property type="evidence" value="ECO:0007669"/>
    <property type="project" value="InterPro"/>
</dbReference>
<accession>A0A2M6WUW8</accession>